<keyword evidence="2" id="KW-0812">Transmembrane</keyword>
<keyword evidence="2" id="KW-0472">Membrane</keyword>
<dbReference type="EMBL" id="JAUHPV010000001">
    <property type="protein sequence ID" value="MDN4471469.1"/>
    <property type="molecule type" value="Genomic_DNA"/>
</dbReference>
<gene>
    <name evidence="3" type="ORF">QQX04_00515</name>
</gene>
<accession>A0ABT8FYE4</accession>
<comment type="caution">
    <text evidence="3">The sequence shown here is derived from an EMBL/GenBank/DDBJ whole genome shotgun (WGS) entry which is preliminary data.</text>
</comment>
<evidence type="ECO:0000313" key="4">
    <source>
        <dbReference type="Proteomes" id="UP001172738"/>
    </source>
</evidence>
<keyword evidence="4" id="KW-1185">Reference proteome</keyword>
<protein>
    <submittedName>
        <fullName evidence="3">Uncharacterized protein</fullName>
    </submittedName>
</protein>
<organism evidence="3 4">
    <name type="scientific">Demequina zhanjiangensis</name>
    <dbReference type="NCBI Taxonomy" id="3051659"/>
    <lineage>
        <taxon>Bacteria</taxon>
        <taxon>Bacillati</taxon>
        <taxon>Actinomycetota</taxon>
        <taxon>Actinomycetes</taxon>
        <taxon>Micrococcales</taxon>
        <taxon>Demequinaceae</taxon>
        <taxon>Demequina</taxon>
    </lineage>
</organism>
<evidence type="ECO:0000256" key="2">
    <source>
        <dbReference type="SAM" id="Phobius"/>
    </source>
</evidence>
<name>A0ABT8FYE4_9MICO</name>
<sequence length="427" mass="43709">MESVLDQTSPLSGDPVLLRHGAAALGAVGDALALTVAELAAAREGQGMCGTAVLAYLDAAQVIASELAAVQERYVRTATAVQRYAADLEEFQAEARALHARAVDAQRDVDAARALSDAEAIAAERRAAEDPAGLEALLVVPTAPESLAQDRLDSALAEAARCEREFAILLGLWHDASRRCAADIDIAVERSGLDDSGWDVICAGLEVLLDDVLPDLELLLDIAAVLCTVVAVALVLTGVGAGFAPALLALSRVAQAGARVVAVVRAVSTTLLVASGRRPASALVDLGVQAAVNRVGGRVTDGIAHRAGSSLSGVIASGLDRSGAGLVSVGVPGVERVGGALGAHAIDLRAHGFDEWVRRSLDPGLTGVAHASAEGAARGTNATGLTELATRSRYALDGLTWQMQDVVVEMHDEASERAGGDSQEDGA</sequence>
<feature type="transmembrane region" description="Helical" evidence="2">
    <location>
        <begin position="222"/>
        <end position="250"/>
    </location>
</feature>
<proteinExistence type="predicted"/>
<feature type="coiled-coil region" evidence="1">
    <location>
        <begin position="81"/>
        <end position="108"/>
    </location>
</feature>
<dbReference type="Proteomes" id="UP001172738">
    <property type="component" value="Unassembled WGS sequence"/>
</dbReference>
<keyword evidence="2" id="KW-1133">Transmembrane helix</keyword>
<evidence type="ECO:0000313" key="3">
    <source>
        <dbReference type="EMBL" id="MDN4471469.1"/>
    </source>
</evidence>
<evidence type="ECO:0000256" key="1">
    <source>
        <dbReference type="SAM" id="Coils"/>
    </source>
</evidence>
<reference evidence="3" key="1">
    <citation type="submission" date="2023-06" db="EMBL/GenBank/DDBJ databases">
        <title>SYSU T00b26.</title>
        <authorList>
            <person name="Gao L."/>
            <person name="Fang B.-Z."/>
            <person name="Li W.-J."/>
        </authorList>
    </citation>
    <scope>NUCLEOTIDE SEQUENCE</scope>
    <source>
        <strain evidence="3">SYSU T00b26</strain>
    </source>
</reference>
<dbReference type="RefSeq" id="WP_301125128.1">
    <property type="nucleotide sequence ID" value="NZ_JAUHPV010000001.1"/>
</dbReference>
<keyword evidence="1" id="KW-0175">Coiled coil</keyword>